<dbReference type="RefSeq" id="WP_353648945.1">
    <property type="nucleotide sequence ID" value="NZ_CP159218.1"/>
</dbReference>
<feature type="region of interest" description="Disordered" evidence="1">
    <location>
        <begin position="188"/>
        <end position="207"/>
    </location>
</feature>
<dbReference type="InterPro" id="IPR000182">
    <property type="entry name" value="GNAT_dom"/>
</dbReference>
<evidence type="ECO:0000256" key="1">
    <source>
        <dbReference type="SAM" id="MobiDB-lite"/>
    </source>
</evidence>
<dbReference type="InterPro" id="IPR051531">
    <property type="entry name" value="N-acetyltransferase"/>
</dbReference>
<dbReference type="EMBL" id="CP159218">
    <property type="protein sequence ID" value="XCG63330.1"/>
    <property type="molecule type" value="Genomic_DNA"/>
</dbReference>
<protein>
    <submittedName>
        <fullName evidence="3">GNAT family N-acetyltransferase</fullName>
    </submittedName>
</protein>
<dbReference type="SUPFAM" id="SSF55729">
    <property type="entry name" value="Acyl-CoA N-acyltransferases (Nat)"/>
    <property type="match status" value="1"/>
</dbReference>
<evidence type="ECO:0000259" key="2">
    <source>
        <dbReference type="PROSITE" id="PS51186"/>
    </source>
</evidence>
<dbReference type="Pfam" id="PF13302">
    <property type="entry name" value="Acetyltransf_3"/>
    <property type="match status" value="1"/>
</dbReference>
<sequence>MPQTTLFTDRMTLLPLGDEHLELEVELDSDPEVMRYLTGAGRTREQVIRAHRMRLSTAEPVPGLGFWMGFVEEEFVGWWLLEPAGWADGELIEGQAELGYRLLRRHWRQGLASEGSRELLRHAFQDLGMHRVFALTMTVNAGSRATMASVGLQYERTFADDHGLADLAGAEEGGVEYAITRDAWEAARLVDPPAGPNRSSQGFPPPA</sequence>
<proteinExistence type="predicted"/>
<dbReference type="Gene3D" id="3.40.630.30">
    <property type="match status" value="1"/>
</dbReference>
<evidence type="ECO:0000313" key="3">
    <source>
        <dbReference type="EMBL" id="XCG63330.1"/>
    </source>
</evidence>
<gene>
    <name evidence="3" type="ORF">ABLG96_19350</name>
</gene>
<organism evidence="3">
    <name type="scientific">Nakamurella sp. A5-74</name>
    <dbReference type="NCBI Taxonomy" id="3158264"/>
    <lineage>
        <taxon>Bacteria</taxon>
        <taxon>Bacillati</taxon>
        <taxon>Actinomycetota</taxon>
        <taxon>Actinomycetes</taxon>
        <taxon>Nakamurellales</taxon>
        <taxon>Nakamurellaceae</taxon>
        <taxon>Nakamurella</taxon>
    </lineage>
</organism>
<reference evidence="3" key="1">
    <citation type="submission" date="2024-05" db="EMBL/GenBank/DDBJ databases">
        <authorList>
            <person name="Cai S.Y."/>
            <person name="Jin L.M."/>
            <person name="Li H.R."/>
        </authorList>
    </citation>
    <scope>NUCLEOTIDE SEQUENCE</scope>
    <source>
        <strain evidence="3">A5-74</strain>
    </source>
</reference>
<feature type="compositionally biased region" description="Polar residues" evidence="1">
    <location>
        <begin position="197"/>
        <end position="207"/>
    </location>
</feature>
<dbReference type="AlphaFoldDB" id="A0AAU8DM27"/>
<feature type="domain" description="N-acetyltransferase" evidence="2">
    <location>
        <begin position="11"/>
        <end position="191"/>
    </location>
</feature>
<dbReference type="PANTHER" id="PTHR43792">
    <property type="entry name" value="GNAT FAMILY, PUTATIVE (AFU_ORTHOLOGUE AFUA_3G00765)-RELATED-RELATED"/>
    <property type="match status" value="1"/>
</dbReference>
<dbReference type="PANTHER" id="PTHR43792:SF16">
    <property type="entry name" value="N-ACETYLTRANSFERASE DOMAIN-CONTAINING PROTEIN"/>
    <property type="match status" value="1"/>
</dbReference>
<dbReference type="GO" id="GO:0016747">
    <property type="term" value="F:acyltransferase activity, transferring groups other than amino-acyl groups"/>
    <property type="evidence" value="ECO:0007669"/>
    <property type="project" value="InterPro"/>
</dbReference>
<dbReference type="InterPro" id="IPR016181">
    <property type="entry name" value="Acyl_CoA_acyltransferase"/>
</dbReference>
<accession>A0AAU8DM27</accession>
<name>A0AAU8DM27_9ACTN</name>
<dbReference type="PROSITE" id="PS51186">
    <property type="entry name" value="GNAT"/>
    <property type="match status" value="1"/>
</dbReference>